<dbReference type="Proteomes" id="UP001061302">
    <property type="component" value="Chromosome"/>
</dbReference>
<evidence type="ECO:0000313" key="2">
    <source>
        <dbReference type="Proteomes" id="UP001061302"/>
    </source>
</evidence>
<organism evidence="1 2">
    <name type="scientific">Chitiniphilus purpureus</name>
    <dbReference type="NCBI Taxonomy" id="2981137"/>
    <lineage>
        <taxon>Bacteria</taxon>
        <taxon>Pseudomonadati</taxon>
        <taxon>Pseudomonadota</taxon>
        <taxon>Betaproteobacteria</taxon>
        <taxon>Neisseriales</taxon>
        <taxon>Chitinibacteraceae</taxon>
        <taxon>Chitiniphilus</taxon>
    </lineage>
</organism>
<dbReference type="EMBL" id="CP106753">
    <property type="protein sequence ID" value="UXY16650.1"/>
    <property type="molecule type" value="Genomic_DNA"/>
</dbReference>
<reference evidence="1" key="1">
    <citation type="submission" date="2022-10" db="EMBL/GenBank/DDBJ databases">
        <title>Chitiniphilus purpureus sp. nov., a novel chitin-degrading bacterium isolated from crawfish pond sediment.</title>
        <authorList>
            <person name="Li K."/>
        </authorList>
    </citation>
    <scope>NUCLEOTIDE SEQUENCE</scope>
    <source>
        <strain evidence="1">CD1</strain>
    </source>
</reference>
<keyword evidence="2" id="KW-1185">Reference proteome</keyword>
<evidence type="ECO:0000313" key="1">
    <source>
        <dbReference type="EMBL" id="UXY16650.1"/>
    </source>
</evidence>
<gene>
    <name evidence="1" type="ORF">N8I74_06420</name>
</gene>
<proteinExistence type="predicted"/>
<sequence>MSAARYISAPSIQRLTLKQTSIALQSTRLMSTLIKTSFEQLMTDARLMELCELQRIGDEVLDVISLTENQHSDIIAWMLDAKEGHGQGDGILRDLLIYASKIANDDACNLDGRTRTARFFQNWPPSRIQTTSFGAAFSARELGITANQRVDLFIVDPHNKFILLIENKAGTAHMQSQLNSYREGFENALKQSPHLKQYDVAYIALDKIFNEETASALPCGDAWLHIGYDWLESSANRALLHINRGNTAAKLVVSYCNRQTEWEPPSNSRSLQLAADLHLEHTQAIQQLINYSRGRLEHKWLGANPDEKSHWLFLLQNKSVMAFLQETQGMTAVKLGIRTAIPALPVENFEHKRVWLNLCPQGWNSVVRDDGWWPVYLTVRYATPSKTKYQLTLTWNSQSARTSEEADKLLSCLKSVDAKLQPLKMRNRRQVVSFGEFTQSELVDKIKILNAELAASLKTAAIR</sequence>
<protein>
    <submittedName>
        <fullName evidence="1">PD-(D/E)XK nuclease family protein</fullName>
    </submittedName>
</protein>
<name>A0ABY6DQL2_9NEIS</name>
<dbReference type="InterPro" id="IPR029470">
    <property type="entry name" value="PDDEXK_4"/>
</dbReference>
<dbReference type="Pfam" id="PF14281">
    <property type="entry name" value="PDDEXK_4"/>
    <property type="match status" value="1"/>
</dbReference>
<dbReference type="RefSeq" id="WP_263126032.1">
    <property type="nucleotide sequence ID" value="NZ_CP106753.1"/>
</dbReference>
<accession>A0ABY6DQL2</accession>